<dbReference type="GO" id="GO:0005886">
    <property type="term" value="C:plasma membrane"/>
    <property type="evidence" value="ECO:0007669"/>
    <property type="project" value="TreeGrafter"/>
</dbReference>
<organism evidence="8">
    <name type="scientific">Onchocerca flexuosa</name>
    <dbReference type="NCBI Taxonomy" id="387005"/>
    <lineage>
        <taxon>Eukaryota</taxon>
        <taxon>Metazoa</taxon>
        <taxon>Ecdysozoa</taxon>
        <taxon>Nematoda</taxon>
        <taxon>Chromadorea</taxon>
        <taxon>Rhabditida</taxon>
        <taxon>Spirurina</taxon>
        <taxon>Spiruromorpha</taxon>
        <taxon>Filarioidea</taxon>
        <taxon>Onchocercidae</taxon>
        <taxon>Onchocerca</taxon>
    </lineage>
</organism>
<comment type="subcellular location">
    <subcellularLocation>
        <location evidence="1">Membrane</location>
        <topology evidence="1">Multi-pass membrane protein</topology>
    </subcellularLocation>
</comment>
<keyword evidence="2 5" id="KW-0812">Transmembrane</keyword>
<dbReference type="Proteomes" id="UP000267606">
    <property type="component" value="Unassembled WGS sequence"/>
</dbReference>
<dbReference type="PRINTS" id="PR00259">
    <property type="entry name" value="TMFOUR"/>
</dbReference>
<evidence type="ECO:0000256" key="3">
    <source>
        <dbReference type="ARBA" id="ARBA00022989"/>
    </source>
</evidence>
<evidence type="ECO:0000256" key="1">
    <source>
        <dbReference type="ARBA" id="ARBA00004141"/>
    </source>
</evidence>
<dbReference type="WBParaSite" id="OFLC_0000224901-mRNA-1">
    <property type="protein sequence ID" value="OFLC_0000224901-mRNA-1"/>
    <property type="gene ID" value="OFLC_0000224901"/>
</dbReference>
<gene>
    <name evidence="6" type="ORF">OFLC_LOCUS2250</name>
</gene>
<dbReference type="STRING" id="387005.A0A183H440"/>
<sequence>MASYLLSRSAQKQAFFAFSIIFWKSNHTPSLEIYCAQEILIIRAYVLGLGSLLIGLWSYVTKQSYVDLIPSSYGTLSAVGLCIAAGLTVIIIAFVGCLAVWIESRLLLLAYIFFVLLLLAVQFIMSTIALNYQSDIYQGVRSDMEQSLKYRREFLCCGVNGPADWFSNQKSSNNSYVPDSCCNKIYFNSNSSMTNCGKEKENWDLWFQRKQSTFAGCSEVYTNWIFEEIKVAAYIAIVFICIELFLLVLVLLIFRSIRRSRMSYNCTGSTYHYLKGVNGEIQQGKTKNSSSFG</sequence>
<evidence type="ECO:0000313" key="7">
    <source>
        <dbReference type="Proteomes" id="UP000267606"/>
    </source>
</evidence>
<proteinExistence type="predicted"/>
<reference evidence="8" key="1">
    <citation type="submission" date="2016-06" db="UniProtKB">
        <authorList>
            <consortium name="WormBaseParasite"/>
        </authorList>
    </citation>
    <scope>IDENTIFICATION</scope>
</reference>
<feature type="transmembrane region" description="Helical" evidence="5">
    <location>
        <begin position="108"/>
        <end position="132"/>
    </location>
</feature>
<dbReference type="Gene3D" id="1.10.1450.10">
    <property type="entry name" value="Tetraspanin"/>
    <property type="match status" value="1"/>
</dbReference>
<feature type="transmembrane region" description="Helical" evidence="5">
    <location>
        <begin position="231"/>
        <end position="254"/>
    </location>
</feature>
<dbReference type="Pfam" id="PF00335">
    <property type="entry name" value="Tetraspanin"/>
    <property type="match status" value="1"/>
</dbReference>
<feature type="transmembrane region" description="Helical" evidence="5">
    <location>
        <begin position="40"/>
        <end position="60"/>
    </location>
</feature>
<reference evidence="6 7" key="2">
    <citation type="submission" date="2018-11" db="EMBL/GenBank/DDBJ databases">
        <authorList>
            <consortium name="Pathogen Informatics"/>
        </authorList>
    </citation>
    <scope>NUCLEOTIDE SEQUENCE [LARGE SCALE GENOMIC DNA]</scope>
</reference>
<evidence type="ECO:0000256" key="4">
    <source>
        <dbReference type="ARBA" id="ARBA00023136"/>
    </source>
</evidence>
<dbReference type="SUPFAM" id="SSF48652">
    <property type="entry name" value="Tetraspanin"/>
    <property type="match status" value="1"/>
</dbReference>
<evidence type="ECO:0000313" key="8">
    <source>
        <dbReference type="WBParaSite" id="OFLC_0000224901-mRNA-1"/>
    </source>
</evidence>
<dbReference type="InterPro" id="IPR008952">
    <property type="entry name" value="Tetraspanin_EC2_sf"/>
</dbReference>
<keyword evidence="7" id="KW-1185">Reference proteome</keyword>
<protein>
    <submittedName>
        <fullName evidence="8">Tetraspanin</fullName>
    </submittedName>
</protein>
<name>A0A183H440_9BILA</name>
<evidence type="ECO:0000256" key="5">
    <source>
        <dbReference type="SAM" id="Phobius"/>
    </source>
</evidence>
<evidence type="ECO:0000313" key="6">
    <source>
        <dbReference type="EMBL" id="VDO32372.1"/>
    </source>
</evidence>
<dbReference type="PANTHER" id="PTHR19282:SF477">
    <property type="entry name" value="TETRASPANIN"/>
    <property type="match status" value="1"/>
</dbReference>
<dbReference type="PANTHER" id="PTHR19282">
    <property type="entry name" value="TETRASPANIN"/>
    <property type="match status" value="1"/>
</dbReference>
<dbReference type="EMBL" id="UZAJ01001252">
    <property type="protein sequence ID" value="VDO32372.1"/>
    <property type="molecule type" value="Genomic_DNA"/>
</dbReference>
<dbReference type="InterPro" id="IPR018499">
    <property type="entry name" value="Tetraspanin/Peripherin"/>
</dbReference>
<feature type="transmembrane region" description="Helical" evidence="5">
    <location>
        <begin position="72"/>
        <end position="101"/>
    </location>
</feature>
<keyword evidence="3 5" id="KW-1133">Transmembrane helix</keyword>
<dbReference type="AlphaFoldDB" id="A0A183H440"/>
<evidence type="ECO:0000256" key="2">
    <source>
        <dbReference type="ARBA" id="ARBA00022692"/>
    </source>
</evidence>
<accession>A0A183H440</accession>
<keyword evidence="4 5" id="KW-0472">Membrane</keyword>